<dbReference type="HOGENOM" id="CLU_1149343_0_0_9"/>
<feature type="transmembrane region" description="Helical" evidence="5">
    <location>
        <begin position="133"/>
        <end position="153"/>
    </location>
</feature>
<dbReference type="PANTHER" id="PTHR43394:SF1">
    <property type="entry name" value="ATP-BINDING CASSETTE SUB-FAMILY B MEMBER 10, MITOCHONDRIAL"/>
    <property type="match status" value="1"/>
</dbReference>
<evidence type="ECO:0000256" key="3">
    <source>
        <dbReference type="ARBA" id="ARBA00022989"/>
    </source>
</evidence>
<dbReference type="GO" id="GO:0015421">
    <property type="term" value="F:ABC-type oligopeptide transporter activity"/>
    <property type="evidence" value="ECO:0007669"/>
    <property type="project" value="TreeGrafter"/>
</dbReference>
<keyword evidence="2 5" id="KW-0812">Transmembrane</keyword>
<evidence type="ECO:0000259" key="6">
    <source>
        <dbReference type="PROSITE" id="PS50929"/>
    </source>
</evidence>
<dbReference type="InterPro" id="IPR039421">
    <property type="entry name" value="Type_1_exporter"/>
</dbReference>
<accession>C7GCB4</accession>
<dbReference type="EMBL" id="ABYJ02000113">
    <property type="protein sequence ID" value="EEV00524.1"/>
    <property type="molecule type" value="Genomic_DNA"/>
</dbReference>
<dbReference type="GO" id="GO:0005524">
    <property type="term" value="F:ATP binding"/>
    <property type="evidence" value="ECO:0007669"/>
    <property type="project" value="InterPro"/>
</dbReference>
<feature type="transmembrane region" description="Helical" evidence="5">
    <location>
        <begin position="99"/>
        <end position="121"/>
    </location>
</feature>
<evidence type="ECO:0000313" key="8">
    <source>
        <dbReference type="Proteomes" id="UP000004828"/>
    </source>
</evidence>
<dbReference type="InterPro" id="IPR011527">
    <property type="entry name" value="ABC1_TM_dom"/>
</dbReference>
<dbReference type="PROSITE" id="PS50929">
    <property type="entry name" value="ABC_TM1F"/>
    <property type="match status" value="1"/>
</dbReference>
<comment type="subcellular location">
    <subcellularLocation>
        <location evidence="1">Cell membrane</location>
        <topology evidence="1">Multi-pass membrane protein</topology>
    </subcellularLocation>
</comment>
<evidence type="ECO:0000256" key="2">
    <source>
        <dbReference type="ARBA" id="ARBA00022692"/>
    </source>
</evidence>
<evidence type="ECO:0000256" key="5">
    <source>
        <dbReference type="SAM" id="Phobius"/>
    </source>
</evidence>
<feature type="domain" description="ABC transmembrane type-1" evidence="6">
    <location>
        <begin position="1"/>
        <end position="162"/>
    </location>
</feature>
<dbReference type="InterPro" id="IPR036640">
    <property type="entry name" value="ABC1_TM_sf"/>
</dbReference>
<dbReference type="Pfam" id="PF00664">
    <property type="entry name" value="ABC_membrane"/>
    <property type="match status" value="1"/>
</dbReference>
<evidence type="ECO:0000256" key="4">
    <source>
        <dbReference type="ARBA" id="ARBA00023136"/>
    </source>
</evidence>
<feature type="non-terminal residue" evidence="7">
    <location>
        <position position="1"/>
    </location>
</feature>
<sequence length="241" mass="27219">APILGIGGVLKIIQTGAGMGWIIILAILVILGYVMVLMSVTMPRFKLMQKLVDKINLVSREILTGLSVIRAFGRETEEEKRFDAANKDLTKTMLFTNRVMTFMMPGMMLIMNLLTVGIVWVGAHKIDAGSMQVGSMTAFITYAMMIVMAFLMLTAMSIMLPRAAVAAERIDEVIRTESSIEDAKNPEELREHKGVIRFHMSASAIRERRQMCWRILILQRSRVRQRQSSEVPDVENPRWST</sequence>
<dbReference type="SUPFAM" id="SSF90123">
    <property type="entry name" value="ABC transporter transmembrane region"/>
    <property type="match status" value="1"/>
</dbReference>
<dbReference type="Proteomes" id="UP000004828">
    <property type="component" value="Unassembled WGS sequence"/>
</dbReference>
<name>C7GCB4_9FIRM</name>
<evidence type="ECO:0000313" key="7">
    <source>
        <dbReference type="EMBL" id="EEV00524.1"/>
    </source>
</evidence>
<evidence type="ECO:0000256" key="1">
    <source>
        <dbReference type="ARBA" id="ARBA00004651"/>
    </source>
</evidence>
<protein>
    <recommendedName>
        <fullName evidence="6">ABC transmembrane type-1 domain-containing protein</fullName>
    </recommendedName>
</protein>
<dbReference type="PANTHER" id="PTHR43394">
    <property type="entry name" value="ATP-DEPENDENT PERMEASE MDL1, MITOCHONDRIAL"/>
    <property type="match status" value="1"/>
</dbReference>
<dbReference type="Gene3D" id="1.20.1560.10">
    <property type="entry name" value="ABC transporter type 1, transmembrane domain"/>
    <property type="match status" value="1"/>
</dbReference>
<keyword evidence="3 5" id="KW-1133">Transmembrane helix</keyword>
<organism evidence="7 8">
    <name type="scientific">Roseburia intestinalis L1-82</name>
    <dbReference type="NCBI Taxonomy" id="536231"/>
    <lineage>
        <taxon>Bacteria</taxon>
        <taxon>Bacillati</taxon>
        <taxon>Bacillota</taxon>
        <taxon>Clostridia</taxon>
        <taxon>Lachnospirales</taxon>
        <taxon>Lachnospiraceae</taxon>
        <taxon>Roseburia</taxon>
    </lineage>
</organism>
<reference evidence="7 8" key="1">
    <citation type="submission" date="2009-08" db="EMBL/GenBank/DDBJ databases">
        <authorList>
            <person name="Weinstock G."/>
            <person name="Sodergren E."/>
            <person name="Clifton S."/>
            <person name="Fulton L."/>
            <person name="Fulton B."/>
            <person name="Courtney L."/>
            <person name="Fronick C."/>
            <person name="Harrison M."/>
            <person name="Strong C."/>
            <person name="Farmer C."/>
            <person name="Delahaunty K."/>
            <person name="Markovic C."/>
            <person name="Hall O."/>
            <person name="Minx P."/>
            <person name="Tomlinson C."/>
            <person name="Mitreva M."/>
            <person name="Nelson J."/>
            <person name="Hou S."/>
            <person name="Wollam A."/>
            <person name="Pepin K.H."/>
            <person name="Johnson M."/>
            <person name="Bhonagiri V."/>
            <person name="Nash W.E."/>
            <person name="Warren W."/>
            <person name="Chinwalla A."/>
            <person name="Mardis E.R."/>
            <person name="Wilson R.K."/>
        </authorList>
    </citation>
    <scope>NUCLEOTIDE SEQUENCE [LARGE SCALE GENOMIC DNA]</scope>
    <source>
        <strain evidence="7 8">L1-82</strain>
    </source>
</reference>
<feature type="transmembrane region" description="Helical" evidence="5">
    <location>
        <begin position="20"/>
        <end position="40"/>
    </location>
</feature>
<dbReference type="CDD" id="cd18548">
    <property type="entry name" value="ABC_6TM_Tm287_like"/>
    <property type="match status" value="1"/>
</dbReference>
<comment type="caution">
    <text evidence="7">The sequence shown here is derived from an EMBL/GenBank/DDBJ whole genome shotgun (WGS) entry which is preliminary data.</text>
</comment>
<gene>
    <name evidence="7" type="ORF">ROSINTL182_07549</name>
</gene>
<keyword evidence="4 5" id="KW-0472">Membrane</keyword>
<dbReference type="GO" id="GO:0005886">
    <property type="term" value="C:plasma membrane"/>
    <property type="evidence" value="ECO:0007669"/>
    <property type="project" value="UniProtKB-SubCell"/>
</dbReference>
<dbReference type="AlphaFoldDB" id="C7GCB4"/>
<proteinExistence type="predicted"/>